<proteinExistence type="predicted"/>
<dbReference type="Proteomes" id="UP000674179">
    <property type="component" value="Chromosome 3"/>
</dbReference>
<feature type="compositionally biased region" description="Polar residues" evidence="1">
    <location>
        <begin position="181"/>
        <end position="199"/>
    </location>
</feature>
<dbReference type="OrthoDB" id="264739at2759"/>
<dbReference type="AlphaFoldDB" id="A0A836KU00"/>
<keyword evidence="4" id="KW-1185">Reference proteome</keyword>
<evidence type="ECO:0000313" key="3">
    <source>
        <dbReference type="EMBL" id="KAG5486936.1"/>
    </source>
</evidence>
<name>A0A836KU00_LEIEN</name>
<evidence type="ECO:0000313" key="4">
    <source>
        <dbReference type="Proteomes" id="UP000674179"/>
    </source>
</evidence>
<dbReference type="GeneID" id="94175501"/>
<feature type="transmembrane region" description="Helical" evidence="2">
    <location>
        <begin position="288"/>
        <end position="307"/>
    </location>
</feature>
<evidence type="ECO:0000256" key="2">
    <source>
        <dbReference type="SAM" id="Phobius"/>
    </source>
</evidence>
<feature type="region of interest" description="Disordered" evidence="1">
    <location>
        <begin position="181"/>
        <end position="210"/>
    </location>
</feature>
<evidence type="ECO:0008006" key="5">
    <source>
        <dbReference type="Google" id="ProtNLM"/>
    </source>
</evidence>
<keyword evidence="2" id="KW-0812">Transmembrane</keyword>
<sequence>MPVARLAMRTHLCRGVPRWVASVCADERGRSHAALLRRLSCGGSAIAKRPGNVCVWAELSQRCHSTSKGSRITGASRGTASPLESLAASQQSTVEDLFTSRFDTGTAARRYGISASATLPLASRIAAADSLFSERFPSLAAQTTANVHGSTAPRGGTKAQAAPWGGLWQCLTSRSHPAAISVNSSMSSTPHPASTSNDMQPPVPLPPSAGFSLQRPPVAGETMGLSSSGLPPPPPELQRYWHSYRLWASLQPHIQQEQQAVLHLRAQEHAAKVAQQESLRQHLYRTMYWTLFVVCPLLGLLFLWLTIDAAAYGAELEVVPLVKYDEALRDFSEAEGHYRRLRSAKGNNGTLKKKNVRID</sequence>
<organism evidence="3 4">
    <name type="scientific">Leishmania enriettii</name>
    <dbReference type="NCBI Taxonomy" id="5663"/>
    <lineage>
        <taxon>Eukaryota</taxon>
        <taxon>Discoba</taxon>
        <taxon>Euglenozoa</taxon>
        <taxon>Kinetoplastea</taxon>
        <taxon>Metakinetoplastina</taxon>
        <taxon>Trypanosomatida</taxon>
        <taxon>Trypanosomatidae</taxon>
        <taxon>Leishmaniinae</taxon>
        <taxon>Leishmania</taxon>
    </lineage>
</organism>
<dbReference type="EMBL" id="JAFHKP010000003">
    <property type="protein sequence ID" value="KAG5486936.1"/>
    <property type="molecule type" value="Genomic_DNA"/>
</dbReference>
<gene>
    <name evidence="3" type="ORF">CUR178_08363</name>
</gene>
<dbReference type="KEGG" id="lenr:94175501"/>
<keyword evidence="2" id="KW-0472">Membrane</keyword>
<evidence type="ECO:0000256" key="1">
    <source>
        <dbReference type="SAM" id="MobiDB-lite"/>
    </source>
</evidence>
<protein>
    <recommendedName>
        <fullName evidence="5">Transmembrane protein</fullName>
    </recommendedName>
</protein>
<reference evidence="3 4" key="1">
    <citation type="submission" date="2021-02" db="EMBL/GenBank/DDBJ databases">
        <title>Leishmania (Mundinia) enrietti genome sequencing and assembly.</title>
        <authorList>
            <person name="Almutairi H."/>
            <person name="Gatherer D."/>
        </authorList>
    </citation>
    <scope>NUCLEOTIDE SEQUENCE [LARGE SCALE GENOMIC DNA]</scope>
    <source>
        <strain evidence="3">CUR178</strain>
    </source>
</reference>
<dbReference type="RefSeq" id="XP_067696017.1">
    <property type="nucleotide sequence ID" value="XM_067839991.1"/>
</dbReference>
<accession>A0A836KU00</accession>
<comment type="caution">
    <text evidence="3">The sequence shown here is derived from an EMBL/GenBank/DDBJ whole genome shotgun (WGS) entry which is preliminary data.</text>
</comment>
<keyword evidence="2" id="KW-1133">Transmembrane helix</keyword>